<name>A0A7M4DRD6_9MICO</name>
<comment type="caution">
    <text evidence="1">The sequence shown here is derived from an EMBL/GenBank/DDBJ whole genome shotgun (WGS) entry which is preliminary data.</text>
</comment>
<dbReference type="InterPro" id="IPR029055">
    <property type="entry name" value="Ntn_hydrolases_N"/>
</dbReference>
<dbReference type="RefSeq" id="WP_156743318.1">
    <property type="nucleotide sequence ID" value="NZ_CACRYJ010000067.1"/>
</dbReference>
<accession>A0A7M4DRD6</accession>
<organism evidence="1 2">
    <name type="scientific">Occultella aeris</name>
    <dbReference type="NCBI Taxonomy" id="2761496"/>
    <lineage>
        <taxon>Bacteria</taxon>
        <taxon>Bacillati</taxon>
        <taxon>Actinomycetota</taxon>
        <taxon>Actinomycetes</taxon>
        <taxon>Micrococcales</taxon>
        <taxon>Ruaniaceae</taxon>
        <taxon>Occultella</taxon>
    </lineage>
</organism>
<evidence type="ECO:0000313" key="2">
    <source>
        <dbReference type="Proteomes" id="UP000419743"/>
    </source>
</evidence>
<keyword evidence="2" id="KW-1185">Reference proteome</keyword>
<dbReference type="SUPFAM" id="SSF56235">
    <property type="entry name" value="N-terminal nucleophile aminohydrolases (Ntn hydrolases)"/>
    <property type="match status" value="1"/>
</dbReference>
<dbReference type="Proteomes" id="UP000419743">
    <property type="component" value="Unassembled WGS sequence"/>
</dbReference>
<reference evidence="1 2" key="1">
    <citation type="submission" date="2019-11" db="EMBL/GenBank/DDBJ databases">
        <authorList>
            <person name="Criscuolo A."/>
        </authorList>
    </citation>
    <scope>NUCLEOTIDE SEQUENCE [LARGE SCALE GENOMIC DNA]</scope>
    <source>
        <strain evidence="1">CIP111667</strain>
    </source>
</reference>
<protein>
    <recommendedName>
        <fullName evidence="3">DUF1028 domain-containing protein</fullName>
    </recommendedName>
</protein>
<sequence length="211" mass="21710">MTYTVIALDRDHTAIGVATASRSLAVGATVPALDPAVGAAASQAWTNPRLRALLLDAVRTGRSPEQAIAGVGDWDDEPELRQAAVLALDARGAAHTGRATTAWRGHLLHDGVIVLGNVLTGAEVLEAMLAQFGQPAAPDGVHSLARALLRSLVAGQEAGGDTRGRQSAALLAAEVGADALAYDLRVDDDVDPLARLADLVRLRAADGSPAR</sequence>
<dbReference type="Pfam" id="PF06267">
    <property type="entry name" value="DUF1028"/>
    <property type="match status" value="1"/>
</dbReference>
<dbReference type="PANTHER" id="PTHR39328:SF1">
    <property type="entry name" value="BLL2871 PROTEIN"/>
    <property type="match status" value="1"/>
</dbReference>
<dbReference type="EMBL" id="CACRYJ010000067">
    <property type="protein sequence ID" value="VZO40030.1"/>
    <property type="molecule type" value="Genomic_DNA"/>
</dbReference>
<proteinExistence type="predicted"/>
<gene>
    <name evidence="1" type="ORF">HALOF300_04731</name>
</gene>
<dbReference type="AlphaFoldDB" id="A0A7M4DRD6"/>
<evidence type="ECO:0008006" key="3">
    <source>
        <dbReference type="Google" id="ProtNLM"/>
    </source>
</evidence>
<dbReference type="PANTHER" id="PTHR39328">
    <property type="entry name" value="BLL2871 PROTEIN"/>
    <property type="match status" value="1"/>
</dbReference>
<evidence type="ECO:0000313" key="1">
    <source>
        <dbReference type="EMBL" id="VZO40030.1"/>
    </source>
</evidence>
<dbReference type="InterPro" id="IPR010430">
    <property type="entry name" value="DUF1028"/>
</dbReference>
<dbReference type="Gene3D" id="3.60.20.10">
    <property type="entry name" value="Glutamine Phosphoribosylpyrophosphate, subunit 1, domain 1"/>
    <property type="match status" value="1"/>
</dbReference>